<organism evidence="1 2">
    <name type="scientific">Halalkalibacter hemicellulosilyticusJCM 9152</name>
    <dbReference type="NCBI Taxonomy" id="1236971"/>
    <lineage>
        <taxon>Bacteria</taxon>
        <taxon>Bacillati</taxon>
        <taxon>Bacillota</taxon>
        <taxon>Bacilli</taxon>
        <taxon>Bacillales</taxon>
        <taxon>Bacillaceae</taxon>
        <taxon>Halalkalibacter</taxon>
    </lineage>
</organism>
<keyword evidence="2" id="KW-1185">Reference proteome</keyword>
<dbReference type="Proteomes" id="UP000018895">
    <property type="component" value="Unassembled WGS sequence"/>
</dbReference>
<dbReference type="RefSeq" id="WP_035346403.1">
    <property type="nucleotide sequence ID" value="NZ_BAUU01000029.1"/>
</dbReference>
<evidence type="ECO:0000313" key="2">
    <source>
        <dbReference type="Proteomes" id="UP000018895"/>
    </source>
</evidence>
<sequence length="144" mass="16843">MKDVMNCPKCGSIFVKAFRPICSNCYREQEANFEKVSKFLRKKQNRTASVQEVHAKTEVPLDLIHQFVREGRILRSHFPNLGYPCESCGNEIQQGRICDHCRDNITDGLDSIKKTEQLKEQIADREREKIHTYTTLQDRIEKKD</sequence>
<gene>
    <name evidence="1" type="ORF">JCM9152_3637</name>
</gene>
<dbReference type="OrthoDB" id="1739831at2"/>
<dbReference type="STRING" id="1236971.JCM9152_3637"/>
<keyword evidence="1" id="KW-0966">Cell projection</keyword>
<dbReference type="NCBIfam" id="TIGR03826">
    <property type="entry name" value="YvyF"/>
    <property type="match status" value="1"/>
</dbReference>
<protein>
    <submittedName>
        <fullName evidence="1">Flagellar protein</fullName>
    </submittedName>
</protein>
<reference evidence="1" key="1">
    <citation type="journal article" date="2014" name="Genome Announc.">
        <title>Draft Genome Sequences of Three Alkaliphilic Bacillus Strains, Bacillus wakoensis JCM 9140T, Bacillus akibai JCM 9157T, and Bacillus hemicellulosilyticus JCM 9152T.</title>
        <authorList>
            <person name="Yuki M."/>
            <person name="Oshima K."/>
            <person name="Suda W."/>
            <person name="Oshida Y."/>
            <person name="Kitamura K."/>
            <person name="Iida T."/>
            <person name="Hattori M."/>
            <person name="Ohkuma M."/>
        </authorList>
    </citation>
    <scope>NUCLEOTIDE SEQUENCE [LARGE SCALE GENOMIC DNA]</scope>
    <source>
        <strain evidence="1">JCM 9152</strain>
    </source>
</reference>
<dbReference type="AlphaFoldDB" id="W4QKF5"/>
<keyword evidence="1" id="KW-0969">Cilium</keyword>
<dbReference type="EMBL" id="BAUU01000029">
    <property type="protein sequence ID" value="GAE32118.1"/>
    <property type="molecule type" value="Genomic_DNA"/>
</dbReference>
<keyword evidence="1" id="KW-0282">Flagellum</keyword>
<evidence type="ECO:0000313" key="1">
    <source>
        <dbReference type="EMBL" id="GAE32118.1"/>
    </source>
</evidence>
<name>W4QKF5_9BACI</name>
<comment type="caution">
    <text evidence="1">The sequence shown here is derived from an EMBL/GenBank/DDBJ whole genome shotgun (WGS) entry which is preliminary data.</text>
</comment>
<proteinExistence type="predicted"/>
<accession>W4QKF5</accession>
<dbReference type="InterPro" id="IPR022258">
    <property type="entry name" value="Flagellar_operon_YvyF"/>
</dbReference>